<evidence type="ECO:0000256" key="1">
    <source>
        <dbReference type="SAM" id="Coils"/>
    </source>
</evidence>
<dbReference type="AlphaFoldDB" id="A0A820AJZ5"/>
<feature type="coiled-coil region" evidence="1">
    <location>
        <begin position="98"/>
        <end position="139"/>
    </location>
</feature>
<sequence>MAMTNNKTQCVMCNKDKITYLCEGCSKNFCLMDLTRHRQLLNEELRHIIDDYDQFKEKFVEQKPNPHDLSLINEINQWEMDSVIKIQQKARDCREIVIKSSQTRINDTEKKLNALSEQIKQIRDENEFNEINLEYLRNEL</sequence>
<reference evidence="2" key="1">
    <citation type="submission" date="2021-02" db="EMBL/GenBank/DDBJ databases">
        <authorList>
            <person name="Nowell W R."/>
        </authorList>
    </citation>
    <scope>NUCLEOTIDE SEQUENCE</scope>
</reference>
<organism evidence="2 3">
    <name type="scientific">Adineta steineri</name>
    <dbReference type="NCBI Taxonomy" id="433720"/>
    <lineage>
        <taxon>Eukaryota</taxon>
        <taxon>Metazoa</taxon>
        <taxon>Spiralia</taxon>
        <taxon>Gnathifera</taxon>
        <taxon>Rotifera</taxon>
        <taxon>Eurotatoria</taxon>
        <taxon>Bdelloidea</taxon>
        <taxon>Adinetida</taxon>
        <taxon>Adinetidae</taxon>
        <taxon>Adineta</taxon>
    </lineage>
</organism>
<proteinExistence type="predicted"/>
<comment type="caution">
    <text evidence="2">The sequence shown here is derived from an EMBL/GenBank/DDBJ whole genome shotgun (WGS) entry which is preliminary data.</text>
</comment>
<dbReference type="EMBL" id="CAJOAY010008329">
    <property type="protein sequence ID" value="CAF4184471.1"/>
    <property type="molecule type" value="Genomic_DNA"/>
</dbReference>
<name>A0A820AJZ5_9BILA</name>
<feature type="non-terminal residue" evidence="2">
    <location>
        <position position="140"/>
    </location>
</feature>
<keyword evidence="1" id="KW-0175">Coiled coil</keyword>
<accession>A0A820AJZ5</accession>
<gene>
    <name evidence="2" type="ORF">OKA104_LOCUS40068</name>
</gene>
<evidence type="ECO:0008006" key="4">
    <source>
        <dbReference type="Google" id="ProtNLM"/>
    </source>
</evidence>
<evidence type="ECO:0000313" key="2">
    <source>
        <dbReference type="EMBL" id="CAF4184471.1"/>
    </source>
</evidence>
<evidence type="ECO:0000313" key="3">
    <source>
        <dbReference type="Proteomes" id="UP000663881"/>
    </source>
</evidence>
<protein>
    <recommendedName>
        <fullName evidence="4">B box-type domain-containing protein</fullName>
    </recommendedName>
</protein>
<dbReference type="Proteomes" id="UP000663881">
    <property type="component" value="Unassembled WGS sequence"/>
</dbReference>